<dbReference type="PANTHER" id="PTHR47326:SF1">
    <property type="entry name" value="HTH PSQ-TYPE DOMAIN-CONTAINING PROTEIN"/>
    <property type="match status" value="1"/>
</dbReference>
<gene>
    <name evidence="1" type="ORF">PoB_001019700</name>
</gene>
<dbReference type="EMBL" id="BLXT01001211">
    <property type="protein sequence ID" value="GFN83691.1"/>
    <property type="molecule type" value="Genomic_DNA"/>
</dbReference>
<evidence type="ECO:0000313" key="2">
    <source>
        <dbReference type="Proteomes" id="UP000735302"/>
    </source>
</evidence>
<dbReference type="PANTHER" id="PTHR47326">
    <property type="entry name" value="TRANSPOSABLE ELEMENT TC3 TRANSPOSASE-LIKE PROTEIN"/>
    <property type="match status" value="1"/>
</dbReference>
<dbReference type="InterPro" id="IPR036397">
    <property type="entry name" value="RNaseH_sf"/>
</dbReference>
<dbReference type="PRINTS" id="PR01218">
    <property type="entry name" value="PSTLEXTENSIN"/>
</dbReference>
<comment type="caution">
    <text evidence="1">The sequence shown here is derived from an EMBL/GenBank/DDBJ whole genome shotgun (WGS) entry which is preliminary data.</text>
</comment>
<dbReference type="Proteomes" id="UP000735302">
    <property type="component" value="Unassembled WGS sequence"/>
</dbReference>
<proteinExistence type="predicted"/>
<dbReference type="Gene3D" id="3.30.420.10">
    <property type="entry name" value="Ribonuclease H-like superfamily/Ribonuclease H"/>
    <property type="match status" value="1"/>
</dbReference>
<sequence length="358" mass="37861">MVQVPMENDPDLLSKIIFSDEATFHLSGKMNNVRIWGTQNPHATLEFECNSPKMNVYCAITERAVDGPFFFEGLSITGSTVALMIAGSHNQKREKSLELIYACISRSHIHRQSLSGRSSKPKQSQQIWPAVMPATKPVRPMIKPVVPVIKPVVPVIKPVVPAIKPVRPAIKPVVPAIKPVMPAIKPVMSACGASDQACGACDQACDACDQACGACDQACDACYQACDACDQACGASDQACGACDQACDACDQACGAELVVPAIKPVMPAIKPVVPAIEPVVPVIKPVMPAIKPGVIVGARLNEHHKADVKLKPNNYCPNRLVVGRTVVSESALRSAGTLLSRVRAPPSGLRPGGGLKA</sequence>
<keyword evidence="2" id="KW-1185">Reference proteome</keyword>
<organism evidence="1 2">
    <name type="scientific">Plakobranchus ocellatus</name>
    <dbReference type="NCBI Taxonomy" id="259542"/>
    <lineage>
        <taxon>Eukaryota</taxon>
        <taxon>Metazoa</taxon>
        <taxon>Spiralia</taxon>
        <taxon>Lophotrochozoa</taxon>
        <taxon>Mollusca</taxon>
        <taxon>Gastropoda</taxon>
        <taxon>Heterobranchia</taxon>
        <taxon>Euthyneura</taxon>
        <taxon>Panpulmonata</taxon>
        <taxon>Sacoglossa</taxon>
        <taxon>Placobranchoidea</taxon>
        <taxon>Plakobranchidae</taxon>
        <taxon>Plakobranchus</taxon>
    </lineage>
</organism>
<accession>A0AAV3YNJ3</accession>
<name>A0AAV3YNJ3_9GAST</name>
<reference evidence="1 2" key="1">
    <citation type="journal article" date="2021" name="Elife">
        <title>Chloroplast acquisition without the gene transfer in kleptoplastic sea slugs, Plakobranchus ocellatus.</title>
        <authorList>
            <person name="Maeda T."/>
            <person name="Takahashi S."/>
            <person name="Yoshida T."/>
            <person name="Shimamura S."/>
            <person name="Takaki Y."/>
            <person name="Nagai Y."/>
            <person name="Toyoda A."/>
            <person name="Suzuki Y."/>
            <person name="Arimoto A."/>
            <person name="Ishii H."/>
            <person name="Satoh N."/>
            <person name="Nishiyama T."/>
            <person name="Hasebe M."/>
            <person name="Maruyama T."/>
            <person name="Minagawa J."/>
            <person name="Obokata J."/>
            <person name="Shigenobu S."/>
        </authorList>
    </citation>
    <scope>NUCLEOTIDE SEQUENCE [LARGE SCALE GENOMIC DNA]</scope>
</reference>
<dbReference type="GO" id="GO:0003676">
    <property type="term" value="F:nucleic acid binding"/>
    <property type="evidence" value="ECO:0007669"/>
    <property type="project" value="InterPro"/>
</dbReference>
<evidence type="ECO:0000313" key="1">
    <source>
        <dbReference type="EMBL" id="GFN83691.1"/>
    </source>
</evidence>
<protein>
    <submittedName>
        <fullName evidence="1">Uncharacterized protein</fullName>
    </submittedName>
</protein>
<dbReference type="InterPro" id="IPR003882">
    <property type="entry name" value="Pistil_extensin"/>
</dbReference>
<dbReference type="AlphaFoldDB" id="A0AAV3YNJ3"/>